<evidence type="ECO:0000313" key="1">
    <source>
        <dbReference type="EMBL" id="CAI8792058.1"/>
    </source>
</evidence>
<sequence length="106" mass="12407">MRDHMRVSQAMSQIGIREYPLFKVADHLGGRSRKEWKPKEAEQFCEWIKTVGMQERVAGFLEFFGESMEGTPEEVLERLGRKAAETLKEPLYWEEGSDTWKVSRLV</sequence>
<dbReference type="EMBL" id="OX458333">
    <property type="protein sequence ID" value="CAI8792058.1"/>
    <property type="molecule type" value="Genomic_DNA"/>
</dbReference>
<reference evidence="1 2" key="1">
    <citation type="submission" date="2023-03" db="EMBL/GenBank/DDBJ databases">
        <authorList>
            <person name="Pearce D."/>
        </authorList>
    </citation>
    <scope>NUCLEOTIDE SEQUENCE [LARGE SCALE GENOMIC DNA]</scope>
    <source>
        <strain evidence="1">Msz</strain>
    </source>
</reference>
<evidence type="ECO:0000313" key="2">
    <source>
        <dbReference type="Proteomes" id="UP001162030"/>
    </source>
</evidence>
<protein>
    <submittedName>
        <fullName evidence="1">Uncharacterized protein</fullName>
    </submittedName>
</protein>
<accession>A0ABN8X086</accession>
<proteinExistence type="predicted"/>
<gene>
    <name evidence="1" type="ORF">MSZNOR_1421</name>
</gene>
<dbReference type="Proteomes" id="UP001162030">
    <property type="component" value="Chromosome"/>
</dbReference>
<keyword evidence="2" id="KW-1185">Reference proteome</keyword>
<organism evidence="1 2">
    <name type="scientific">Methylocaldum szegediense</name>
    <dbReference type="NCBI Taxonomy" id="73780"/>
    <lineage>
        <taxon>Bacteria</taxon>
        <taxon>Pseudomonadati</taxon>
        <taxon>Pseudomonadota</taxon>
        <taxon>Gammaproteobacteria</taxon>
        <taxon>Methylococcales</taxon>
        <taxon>Methylococcaceae</taxon>
        <taxon>Methylocaldum</taxon>
    </lineage>
</organism>
<name>A0ABN8X086_9GAMM</name>